<evidence type="ECO:0000313" key="2">
    <source>
        <dbReference type="EMBL" id="DAF46968.1"/>
    </source>
</evidence>
<proteinExistence type="predicted"/>
<evidence type="ECO:0000259" key="1">
    <source>
        <dbReference type="Pfam" id="PF01381"/>
    </source>
</evidence>
<dbReference type="EMBL" id="BK032549">
    <property type="protein sequence ID" value="DAF46968.1"/>
    <property type="molecule type" value="Genomic_DNA"/>
</dbReference>
<reference evidence="2" key="1">
    <citation type="journal article" date="2021" name="Proc. Natl. Acad. Sci. U.S.A.">
        <title>A Catalog of Tens of Thousands of Viruses from Human Metagenomes Reveals Hidden Associations with Chronic Diseases.</title>
        <authorList>
            <person name="Tisza M.J."/>
            <person name="Buck C.B."/>
        </authorList>
    </citation>
    <scope>NUCLEOTIDE SEQUENCE</scope>
    <source>
        <strain evidence="2">CtnzH2</strain>
    </source>
</reference>
<name>A0A8S5S7N9_9CAUD</name>
<dbReference type="InterPro" id="IPR010982">
    <property type="entry name" value="Lambda_DNA-bd_dom_sf"/>
</dbReference>
<dbReference type="Gene3D" id="1.10.260.40">
    <property type="entry name" value="lambda repressor-like DNA-binding domains"/>
    <property type="match status" value="1"/>
</dbReference>
<feature type="domain" description="HTH cro/C1-type" evidence="1">
    <location>
        <begin position="13"/>
        <end position="56"/>
    </location>
</feature>
<dbReference type="GO" id="GO:0003677">
    <property type="term" value="F:DNA binding"/>
    <property type="evidence" value="ECO:0007669"/>
    <property type="project" value="InterPro"/>
</dbReference>
<accession>A0A8S5S7N9</accession>
<protein>
    <submittedName>
        <fullName evidence="2">Helix-turn-helix protein</fullName>
    </submittedName>
</protein>
<dbReference type="InterPro" id="IPR001387">
    <property type="entry name" value="Cro/C1-type_HTH"/>
</dbReference>
<organism evidence="2">
    <name type="scientific">Myoviridae sp. ctnzH2</name>
    <dbReference type="NCBI Taxonomy" id="2827707"/>
    <lineage>
        <taxon>Viruses</taxon>
        <taxon>Duplodnaviria</taxon>
        <taxon>Heunggongvirae</taxon>
        <taxon>Uroviricota</taxon>
        <taxon>Caudoviricetes</taxon>
    </lineage>
</organism>
<dbReference type="CDD" id="cd00093">
    <property type="entry name" value="HTH_XRE"/>
    <property type="match status" value="1"/>
</dbReference>
<dbReference type="Pfam" id="PF01381">
    <property type="entry name" value="HTH_3"/>
    <property type="match status" value="1"/>
</dbReference>
<sequence length="70" mass="7881">MNHVKRMLYGSLSQKYSNKEIADKLGMGVGTITKYFSRDGTPKNMTLETLYKLADMAGVVISFTFKDIPE</sequence>
<dbReference type="SUPFAM" id="SSF47413">
    <property type="entry name" value="lambda repressor-like DNA-binding domains"/>
    <property type="match status" value="1"/>
</dbReference>